<dbReference type="NCBIfam" id="TIGR02433">
    <property type="entry name" value="lysidine_TilS_C"/>
    <property type="match status" value="1"/>
</dbReference>
<dbReference type="OrthoDB" id="9807403at2"/>
<dbReference type="SUPFAM" id="SSF56037">
    <property type="entry name" value="PheT/TilS domain"/>
    <property type="match status" value="1"/>
</dbReference>
<evidence type="ECO:0000256" key="6">
    <source>
        <dbReference type="ARBA" id="ARBA00022840"/>
    </source>
</evidence>
<dbReference type="PANTHER" id="PTHR43033">
    <property type="entry name" value="TRNA(ILE)-LYSIDINE SYNTHASE-RELATED"/>
    <property type="match status" value="1"/>
</dbReference>
<dbReference type="Gene3D" id="1.20.59.20">
    <property type="match status" value="1"/>
</dbReference>
<keyword evidence="11" id="KW-1185">Reference proteome</keyword>
<dbReference type="Gene3D" id="3.40.50.620">
    <property type="entry name" value="HUPs"/>
    <property type="match status" value="1"/>
</dbReference>
<dbReference type="InterPro" id="IPR012094">
    <property type="entry name" value="tRNA_Ile_lys_synt"/>
</dbReference>
<protein>
    <recommendedName>
        <fullName evidence="8">tRNA(Ile)-lysidine synthase</fullName>
        <ecNumber evidence="8">6.3.4.19</ecNumber>
    </recommendedName>
    <alternativeName>
        <fullName evidence="8">tRNA(Ile)-2-lysyl-cytidine synthase</fullName>
    </alternativeName>
    <alternativeName>
        <fullName evidence="8">tRNA(Ile)-lysidine synthetase</fullName>
    </alternativeName>
</protein>
<proteinExistence type="inferred from homology"/>
<comment type="domain">
    <text evidence="8">The N-terminal region contains the highly conserved SGGXDS motif, predicted to be a P-loop motif involved in ATP binding.</text>
</comment>
<dbReference type="SMART" id="SM00977">
    <property type="entry name" value="TilS_C"/>
    <property type="match status" value="1"/>
</dbReference>
<evidence type="ECO:0000313" key="10">
    <source>
        <dbReference type="EMBL" id="TFZ39642.1"/>
    </source>
</evidence>
<dbReference type="InterPro" id="IPR012796">
    <property type="entry name" value="Lysidine-tRNA-synth_C"/>
</dbReference>
<dbReference type="NCBIfam" id="TIGR02432">
    <property type="entry name" value="lysidine_TilS_N"/>
    <property type="match status" value="1"/>
</dbReference>
<dbReference type="SUPFAM" id="SSF82829">
    <property type="entry name" value="MesJ substrate recognition domain-like"/>
    <property type="match status" value="1"/>
</dbReference>
<accession>A0A4Z0D562</accession>
<comment type="similarity">
    <text evidence="8">Belongs to the tRNA(Ile)-lysidine synthase family.</text>
</comment>
<dbReference type="GO" id="GO:0005524">
    <property type="term" value="F:ATP binding"/>
    <property type="evidence" value="ECO:0007669"/>
    <property type="project" value="UniProtKB-UniRule"/>
</dbReference>
<evidence type="ECO:0000256" key="7">
    <source>
        <dbReference type="ARBA" id="ARBA00048539"/>
    </source>
</evidence>
<dbReference type="InterPro" id="IPR014729">
    <property type="entry name" value="Rossmann-like_a/b/a_fold"/>
</dbReference>
<sequence>MYDLFDKFYENVIKYNLINPKENIVAGISGGIDSVVLFDLLVRLTDVMDYSLYVAHINHGVRGNEADRDEQFVEKLSQKYHIPFYSTKVDMNGYAREKKISSEEAGRILRYGFFRKILNDIGGGKIAVAHNKNDQAETVMLRIIRGTGIDGLRGMQFLTQDIIRPILNMKRNELEEYLIENRLEYVEDYTNVETIYQRNKIRLELFPYIEDNFNPNIVDSLYRLSKNAQIDSDALDEIAEKKYNLLVKKIDNNSIIIEGASLNKEVPAIKNRIIRKAIFCLCDDIIDIEQKHIELVADLLGKNMTGKSLNIAKGIVARISYGDLHLELADKQKETALKEKELSIGKNIIEELRLELMIEEIDQKDIKYNLINTKYFDYDKIEWPITLRTRRESDIFYPLGLGGKKKLKKYFIDKKIPQEERDNIPLVCDSNNILWIIGYDISDIFKITNRTQRVLKMQYQKY</sequence>
<dbReference type="GO" id="GO:0005737">
    <property type="term" value="C:cytoplasm"/>
    <property type="evidence" value="ECO:0007669"/>
    <property type="project" value="UniProtKB-SubCell"/>
</dbReference>
<dbReference type="PANTHER" id="PTHR43033:SF1">
    <property type="entry name" value="TRNA(ILE)-LYSIDINE SYNTHASE-RELATED"/>
    <property type="match status" value="1"/>
</dbReference>
<comment type="caution">
    <text evidence="10">The sequence shown here is derived from an EMBL/GenBank/DDBJ whole genome shotgun (WGS) entry which is preliminary data.</text>
</comment>
<dbReference type="SUPFAM" id="SSF52402">
    <property type="entry name" value="Adenine nucleotide alpha hydrolases-like"/>
    <property type="match status" value="1"/>
</dbReference>
<evidence type="ECO:0000256" key="4">
    <source>
        <dbReference type="ARBA" id="ARBA00022694"/>
    </source>
</evidence>
<keyword evidence="2 8" id="KW-0963">Cytoplasm</keyword>
<evidence type="ECO:0000259" key="9">
    <source>
        <dbReference type="SMART" id="SM00977"/>
    </source>
</evidence>
<dbReference type="Proteomes" id="UP000298381">
    <property type="component" value="Unassembled WGS sequence"/>
</dbReference>
<keyword evidence="6 8" id="KW-0067">ATP-binding</keyword>
<evidence type="ECO:0000256" key="5">
    <source>
        <dbReference type="ARBA" id="ARBA00022741"/>
    </source>
</evidence>
<keyword evidence="3 8" id="KW-0436">Ligase</keyword>
<dbReference type="GO" id="GO:0032267">
    <property type="term" value="F:tRNA(Ile)-lysidine synthase activity"/>
    <property type="evidence" value="ECO:0007669"/>
    <property type="project" value="UniProtKB-EC"/>
</dbReference>
<dbReference type="CDD" id="cd01992">
    <property type="entry name" value="TilS_N"/>
    <property type="match status" value="1"/>
</dbReference>
<dbReference type="GO" id="GO:0006400">
    <property type="term" value="P:tRNA modification"/>
    <property type="evidence" value="ECO:0007669"/>
    <property type="project" value="UniProtKB-UniRule"/>
</dbReference>
<evidence type="ECO:0000256" key="2">
    <source>
        <dbReference type="ARBA" id="ARBA00022490"/>
    </source>
</evidence>
<dbReference type="Pfam" id="PF11734">
    <property type="entry name" value="TilS_C"/>
    <property type="match status" value="1"/>
</dbReference>
<evidence type="ECO:0000256" key="1">
    <source>
        <dbReference type="ARBA" id="ARBA00004496"/>
    </source>
</evidence>
<dbReference type="HAMAP" id="MF_01161">
    <property type="entry name" value="tRNA_Ile_lys_synt"/>
    <property type="match status" value="1"/>
</dbReference>
<dbReference type="InterPro" id="IPR012795">
    <property type="entry name" value="tRNA_Ile_lys_synt_N"/>
</dbReference>
<dbReference type="AlphaFoldDB" id="A0A4Z0D562"/>
<reference evidence="10 11" key="1">
    <citation type="submission" date="2019-03" db="EMBL/GenBank/DDBJ databases">
        <title>Draft genome sequence data and analysis of a Fermenting Bacterium, Soehngenia longevitae strain 1933PT, isolated from petroleum reservoir in Azerbaijan.</title>
        <authorList>
            <person name="Grouzdev D.S."/>
            <person name="Bidzhieva S.K."/>
            <person name="Sokolova D.S."/>
            <person name="Tourova T.P."/>
            <person name="Poltaraus A.B."/>
            <person name="Nazina T.N."/>
        </authorList>
    </citation>
    <scope>NUCLEOTIDE SEQUENCE [LARGE SCALE GENOMIC DNA]</scope>
    <source>
        <strain evidence="10 11">1933P</strain>
    </source>
</reference>
<dbReference type="EMBL" id="SRIB01000010">
    <property type="protein sequence ID" value="TFZ39642.1"/>
    <property type="molecule type" value="Genomic_DNA"/>
</dbReference>
<dbReference type="InterPro" id="IPR011063">
    <property type="entry name" value="TilS/TtcA_N"/>
</dbReference>
<comment type="function">
    <text evidence="8">Ligates lysine onto the cytidine present at position 34 of the AUA codon-specific tRNA(Ile) that contains the anticodon CAU, in an ATP-dependent manner. Cytidine is converted to lysidine, thus changing the amino acid specificity of the tRNA from methionine to isoleucine.</text>
</comment>
<dbReference type="RefSeq" id="WP_135271410.1">
    <property type="nucleotide sequence ID" value="NZ_SRIB01000010.1"/>
</dbReference>
<keyword evidence="5 8" id="KW-0547">Nucleotide-binding</keyword>
<dbReference type="InterPro" id="IPR020825">
    <property type="entry name" value="Phe-tRNA_synthase-like_B3/B4"/>
</dbReference>
<comment type="catalytic activity">
    <reaction evidence="7 8">
        <text>cytidine(34) in tRNA(Ile2) + L-lysine + ATP = lysidine(34) in tRNA(Ile2) + AMP + diphosphate + H(+)</text>
        <dbReference type="Rhea" id="RHEA:43744"/>
        <dbReference type="Rhea" id="RHEA-COMP:10625"/>
        <dbReference type="Rhea" id="RHEA-COMP:10670"/>
        <dbReference type="ChEBI" id="CHEBI:15378"/>
        <dbReference type="ChEBI" id="CHEBI:30616"/>
        <dbReference type="ChEBI" id="CHEBI:32551"/>
        <dbReference type="ChEBI" id="CHEBI:33019"/>
        <dbReference type="ChEBI" id="CHEBI:82748"/>
        <dbReference type="ChEBI" id="CHEBI:83665"/>
        <dbReference type="ChEBI" id="CHEBI:456215"/>
        <dbReference type="EC" id="6.3.4.19"/>
    </reaction>
</comment>
<evidence type="ECO:0000256" key="3">
    <source>
        <dbReference type="ARBA" id="ARBA00022598"/>
    </source>
</evidence>
<feature type="binding site" evidence="8">
    <location>
        <begin position="29"/>
        <end position="34"/>
    </location>
    <ligand>
        <name>ATP</name>
        <dbReference type="ChEBI" id="CHEBI:30616"/>
    </ligand>
</feature>
<comment type="subcellular location">
    <subcellularLocation>
        <location evidence="1 8">Cytoplasm</location>
    </subcellularLocation>
</comment>
<keyword evidence="4 8" id="KW-0819">tRNA processing</keyword>
<evidence type="ECO:0000256" key="8">
    <source>
        <dbReference type="HAMAP-Rule" id="MF_01161"/>
    </source>
</evidence>
<evidence type="ECO:0000313" key="11">
    <source>
        <dbReference type="Proteomes" id="UP000298381"/>
    </source>
</evidence>
<dbReference type="Pfam" id="PF01171">
    <property type="entry name" value="ATP_bind_3"/>
    <property type="match status" value="1"/>
</dbReference>
<dbReference type="EC" id="6.3.4.19" evidence="8"/>
<feature type="domain" description="Lysidine-tRNA(Ile) synthetase C-terminal" evidence="9">
    <location>
        <begin position="385"/>
        <end position="457"/>
    </location>
</feature>
<dbReference type="Gene3D" id="3.50.40.10">
    <property type="entry name" value="Phenylalanyl-trna Synthetase, Chain B, domain 3"/>
    <property type="match status" value="1"/>
</dbReference>
<name>A0A4Z0D562_9FIRM</name>
<gene>
    <name evidence="8 10" type="primary">tilS</name>
    <name evidence="10" type="ORF">E4100_07430</name>
</gene>
<organism evidence="10 11">
    <name type="scientific">Soehngenia longivitae</name>
    <dbReference type="NCBI Taxonomy" id="2562294"/>
    <lineage>
        <taxon>Bacteria</taxon>
        <taxon>Bacillati</taxon>
        <taxon>Bacillota</taxon>
        <taxon>Tissierellia</taxon>
        <taxon>Tissierellales</taxon>
        <taxon>Tissierellaceae</taxon>
        <taxon>Soehngenia</taxon>
    </lineage>
</organism>